<evidence type="ECO:0000313" key="1">
    <source>
        <dbReference type="EMBL" id="HEB97224.1"/>
    </source>
</evidence>
<dbReference type="Pfam" id="PF11136">
    <property type="entry name" value="DUF2889"/>
    <property type="match status" value="1"/>
</dbReference>
<dbReference type="AlphaFoldDB" id="A0A831RR49"/>
<accession>A0A831RR49</accession>
<gene>
    <name evidence="1" type="ORF">ENI96_12455</name>
</gene>
<protein>
    <submittedName>
        <fullName evidence="1">DUF2889 domain-containing protein</fullName>
    </submittedName>
</protein>
<dbReference type="EMBL" id="DRKP01000155">
    <property type="protein sequence ID" value="HEB97224.1"/>
    <property type="molecule type" value="Genomic_DNA"/>
</dbReference>
<name>A0A831RR49_9GAMM</name>
<dbReference type="InterPro" id="IPR021312">
    <property type="entry name" value="DUF2889"/>
</dbReference>
<reference evidence="1" key="1">
    <citation type="journal article" date="2020" name="mSystems">
        <title>Genome- and Community-Level Interaction Insights into Carbon Utilization and Element Cycling Functions of Hydrothermarchaeota in Hydrothermal Sediment.</title>
        <authorList>
            <person name="Zhou Z."/>
            <person name="Liu Y."/>
            <person name="Xu W."/>
            <person name="Pan J."/>
            <person name="Luo Z.H."/>
            <person name="Li M."/>
        </authorList>
    </citation>
    <scope>NUCLEOTIDE SEQUENCE [LARGE SCALE GENOMIC DNA]</scope>
    <source>
        <strain evidence="1">HyVt-443</strain>
    </source>
</reference>
<organism evidence="1">
    <name type="scientific">Sedimenticola thiotaurini</name>
    <dbReference type="NCBI Taxonomy" id="1543721"/>
    <lineage>
        <taxon>Bacteria</taxon>
        <taxon>Pseudomonadati</taxon>
        <taxon>Pseudomonadota</taxon>
        <taxon>Gammaproteobacteria</taxon>
        <taxon>Chromatiales</taxon>
        <taxon>Sedimenticolaceae</taxon>
        <taxon>Sedimenticola</taxon>
    </lineage>
</organism>
<sequence length="189" mass="21158">MPLSKPVDRKHLHTRSITCKGFERSDGLWDIEAHLTDVKTYSFENRDRGGRIPAGEPVHGMHVRMTIDLDFTIHGMEAVTEYSPYRICSQAGGVMPRLVGLRIGPGWMRRVRGLIGGTTGCTHLLELLPVMATTAYQTLHFALEERESRKRDRPRPGIIDTCLALASDGPVVKREWPEFYTGDEDGGGE</sequence>
<proteinExistence type="predicted"/>
<dbReference type="Proteomes" id="UP000886251">
    <property type="component" value="Unassembled WGS sequence"/>
</dbReference>
<comment type="caution">
    <text evidence="1">The sequence shown here is derived from an EMBL/GenBank/DDBJ whole genome shotgun (WGS) entry which is preliminary data.</text>
</comment>